<reference evidence="1" key="1">
    <citation type="submission" date="2021-01" db="EMBL/GenBank/DDBJ databases">
        <authorList>
            <person name="Corre E."/>
            <person name="Pelletier E."/>
            <person name="Niang G."/>
            <person name="Scheremetjew M."/>
            <person name="Finn R."/>
            <person name="Kale V."/>
            <person name="Holt S."/>
            <person name="Cochrane G."/>
            <person name="Meng A."/>
            <person name="Brown T."/>
            <person name="Cohen L."/>
        </authorList>
    </citation>
    <scope>NUCLEOTIDE SEQUENCE</scope>
    <source>
        <strain evidence="1">308</strain>
    </source>
</reference>
<dbReference type="PANTHER" id="PTHR11012:SF30">
    <property type="entry name" value="PROTEIN KINASE-LIKE DOMAIN-CONTAINING"/>
    <property type="match status" value="1"/>
</dbReference>
<protein>
    <recommendedName>
        <fullName evidence="2">Aminoglycoside phosphotransferase domain-containing protein</fullName>
    </recommendedName>
</protein>
<dbReference type="AlphaFoldDB" id="A0A7S1BWE7"/>
<organism evidence="1">
    <name type="scientific">Corethron hystrix</name>
    <dbReference type="NCBI Taxonomy" id="216773"/>
    <lineage>
        <taxon>Eukaryota</taxon>
        <taxon>Sar</taxon>
        <taxon>Stramenopiles</taxon>
        <taxon>Ochrophyta</taxon>
        <taxon>Bacillariophyta</taxon>
        <taxon>Coscinodiscophyceae</taxon>
        <taxon>Corethrophycidae</taxon>
        <taxon>Corethrales</taxon>
        <taxon>Corethraceae</taxon>
        <taxon>Corethron</taxon>
    </lineage>
</organism>
<accession>A0A7S1BWE7</accession>
<evidence type="ECO:0000313" key="1">
    <source>
        <dbReference type="EMBL" id="CAD8898742.1"/>
    </source>
</evidence>
<dbReference type="PANTHER" id="PTHR11012">
    <property type="entry name" value="PROTEIN KINASE-LIKE DOMAIN-CONTAINING"/>
    <property type="match status" value="1"/>
</dbReference>
<gene>
    <name evidence="1" type="ORF">CHYS00102_LOCUS25958</name>
</gene>
<dbReference type="SUPFAM" id="SSF56112">
    <property type="entry name" value="Protein kinase-like (PK-like)"/>
    <property type="match status" value="1"/>
</dbReference>
<evidence type="ECO:0008006" key="2">
    <source>
        <dbReference type="Google" id="ProtNLM"/>
    </source>
</evidence>
<dbReference type="InterPro" id="IPR011009">
    <property type="entry name" value="Kinase-like_dom_sf"/>
</dbReference>
<dbReference type="Pfam" id="PF02958">
    <property type="entry name" value="EcKL"/>
    <property type="match status" value="1"/>
</dbReference>
<dbReference type="EMBL" id="HBFR01035604">
    <property type="protein sequence ID" value="CAD8898742.1"/>
    <property type="molecule type" value="Transcribed_RNA"/>
</dbReference>
<proteinExistence type="predicted"/>
<name>A0A7S1BWE7_9STRA</name>
<dbReference type="InterPro" id="IPR004119">
    <property type="entry name" value="EcKL"/>
</dbReference>
<dbReference type="Gene3D" id="3.90.1200.10">
    <property type="match status" value="1"/>
</dbReference>
<sequence>MASQCTQPDFLPSLQRVDPLISSYETTKHIVQGSAEGFVVEARTTDGSLRHLFVKHVDVKKYGHKPWSDLRRTCHYTRTEVRFYDEILPLLRNGLRAVGDPWPVAPRVYVAEYDLSGLIEEDASTAAAPSTGEDPRYDDGDRSVLEGKRGLLVMDDVGAGRGYFQRNPLPREVALASVRALARFHAASFGDAAVLMAASDRLCEYGGSYHLRNRNPKELAHMADAWEGLARDLGPVAPRGFFDEPSRQDLGRRTVAAAAYVSEELSPTPRCPHATVVHGDYKAMNVFFGAEDGTDCLLIDFASAGVGLGASDLAMHVAHAITAEDLDDGVEEVLVEAYFAALQKALPEGLRQAYTKEEFRRHYGLATVDYFRFILGRQWKGATQETFDRRNEDANFAMVNRSVEAALKFIERADRHLKVIEEERSALESQKLS</sequence>